<dbReference type="InterPro" id="IPR000571">
    <property type="entry name" value="Znf_CCCH"/>
</dbReference>
<dbReference type="InterPro" id="IPR011990">
    <property type="entry name" value="TPR-like_helical_dom_sf"/>
</dbReference>
<feature type="compositionally biased region" description="Basic residues" evidence="4">
    <location>
        <begin position="118"/>
        <end position="131"/>
    </location>
</feature>
<evidence type="ECO:0000256" key="3">
    <source>
        <dbReference type="PROSITE-ProRule" id="PRU00723"/>
    </source>
</evidence>
<dbReference type="InterPro" id="IPR035979">
    <property type="entry name" value="RBD_domain_sf"/>
</dbReference>
<dbReference type="CDD" id="cd00590">
    <property type="entry name" value="RRM_SF"/>
    <property type="match status" value="1"/>
</dbReference>
<dbReference type="Gene3D" id="3.30.70.330">
    <property type="match status" value="1"/>
</dbReference>
<evidence type="ECO:0000259" key="5">
    <source>
        <dbReference type="PROSITE" id="PS50102"/>
    </source>
</evidence>
<feature type="region of interest" description="Disordered" evidence="4">
    <location>
        <begin position="479"/>
        <end position="510"/>
    </location>
</feature>
<feature type="region of interest" description="Disordered" evidence="4">
    <location>
        <begin position="251"/>
        <end position="296"/>
    </location>
</feature>
<protein>
    <submittedName>
        <fullName evidence="7">Si:dkey-33c12.4</fullName>
    </submittedName>
</protein>
<feature type="compositionally biased region" description="Basic and acidic residues" evidence="4">
    <location>
        <begin position="222"/>
        <end position="238"/>
    </location>
</feature>
<dbReference type="SUPFAM" id="SSF54928">
    <property type="entry name" value="RNA-binding domain, RBD"/>
    <property type="match status" value="1"/>
</dbReference>
<keyword evidence="3" id="KW-0862">Zinc</keyword>
<reference evidence="7" key="4">
    <citation type="submission" date="2025-09" db="UniProtKB">
        <authorList>
            <consortium name="Ensembl"/>
        </authorList>
    </citation>
    <scope>IDENTIFICATION</scope>
    <source>
        <strain evidence="7">HNI</strain>
    </source>
</reference>
<feature type="compositionally biased region" description="Basic and acidic residues" evidence="4">
    <location>
        <begin position="164"/>
        <end position="185"/>
    </location>
</feature>
<dbReference type="GO" id="GO:0008270">
    <property type="term" value="F:zinc ion binding"/>
    <property type="evidence" value="ECO:0007669"/>
    <property type="project" value="UniProtKB-KW"/>
</dbReference>
<dbReference type="PROSITE" id="PS50005">
    <property type="entry name" value="TPR"/>
    <property type="match status" value="1"/>
</dbReference>
<feature type="domain" description="RRM" evidence="5">
    <location>
        <begin position="516"/>
        <end position="588"/>
    </location>
</feature>
<dbReference type="Pfam" id="PF00076">
    <property type="entry name" value="RRM_1"/>
    <property type="match status" value="1"/>
</dbReference>
<evidence type="ECO:0000313" key="7">
    <source>
        <dbReference type="Ensembl" id="ENSORLP00020007863.1"/>
    </source>
</evidence>
<feature type="zinc finger region" description="C3H1-type" evidence="3">
    <location>
        <begin position="597"/>
        <end position="623"/>
    </location>
</feature>
<keyword evidence="2" id="KW-0802">TPR repeat</keyword>
<name>A0A3P9KH44_ORYLA</name>
<reference evidence="7 8" key="2">
    <citation type="submission" date="2017-04" db="EMBL/GenBank/DDBJ databases">
        <title>CpG methylation of centromeres and impact of large insertions on vertebrate speciation.</title>
        <authorList>
            <person name="Ichikawa K."/>
            <person name="Yoshimura J."/>
            <person name="Morishita S."/>
        </authorList>
    </citation>
    <scope>NUCLEOTIDE SEQUENCE</scope>
    <source>
        <strain evidence="7 8">HNI</strain>
    </source>
</reference>
<dbReference type="PROSITE" id="PS50103">
    <property type="entry name" value="ZF_C3H1"/>
    <property type="match status" value="1"/>
</dbReference>
<dbReference type="Gene3D" id="1.25.40.10">
    <property type="entry name" value="Tetratricopeptide repeat domain"/>
    <property type="match status" value="1"/>
</dbReference>
<keyword evidence="3" id="KW-0479">Metal-binding</keyword>
<evidence type="ECO:0000313" key="8">
    <source>
        <dbReference type="Proteomes" id="UP000265180"/>
    </source>
</evidence>
<feature type="compositionally biased region" description="Basic and acidic residues" evidence="4">
    <location>
        <begin position="254"/>
        <end position="269"/>
    </location>
</feature>
<dbReference type="InterPro" id="IPR012677">
    <property type="entry name" value="Nucleotide-bd_a/b_plait_sf"/>
</dbReference>
<proteinExistence type="predicted"/>
<reference key="1">
    <citation type="journal article" date="2007" name="Nature">
        <title>The medaka draft genome and insights into vertebrate genome evolution.</title>
        <authorList>
            <person name="Kasahara M."/>
            <person name="Naruse K."/>
            <person name="Sasaki S."/>
            <person name="Nakatani Y."/>
            <person name="Qu W."/>
            <person name="Ahsan B."/>
            <person name="Yamada T."/>
            <person name="Nagayasu Y."/>
            <person name="Doi K."/>
            <person name="Kasai Y."/>
            <person name="Jindo T."/>
            <person name="Kobayashi D."/>
            <person name="Shimada A."/>
            <person name="Toyoda A."/>
            <person name="Kuroki Y."/>
            <person name="Fujiyama A."/>
            <person name="Sasaki T."/>
            <person name="Shimizu A."/>
            <person name="Asakawa S."/>
            <person name="Shimizu N."/>
            <person name="Hashimoto S."/>
            <person name="Yang J."/>
            <person name="Lee Y."/>
            <person name="Matsushima K."/>
            <person name="Sugano S."/>
            <person name="Sakaizumi M."/>
            <person name="Narita T."/>
            <person name="Ohishi K."/>
            <person name="Haga S."/>
            <person name="Ohta F."/>
            <person name="Nomoto H."/>
            <person name="Nogata K."/>
            <person name="Morishita T."/>
            <person name="Endo T."/>
            <person name="Shin-I T."/>
            <person name="Takeda H."/>
            <person name="Morishita S."/>
            <person name="Kohara Y."/>
        </authorList>
    </citation>
    <scope>NUCLEOTIDE SEQUENCE [LARGE SCALE GENOMIC DNA]</scope>
    <source>
        <strain>Hd-rR</strain>
    </source>
</reference>
<keyword evidence="3" id="KW-0863">Zinc-finger</keyword>
<evidence type="ECO:0000256" key="1">
    <source>
        <dbReference type="PROSITE-ProRule" id="PRU00176"/>
    </source>
</evidence>
<dbReference type="Proteomes" id="UP000265180">
    <property type="component" value="Chromosome 22"/>
</dbReference>
<feature type="region of interest" description="Disordered" evidence="4">
    <location>
        <begin position="204"/>
        <end position="238"/>
    </location>
</feature>
<dbReference type="Gene3D" id="1.10.8.10">
    <property type="entry name" value="DNA helicase RuvA subunit, C-terminal domain"/>
    <property type="match status" value="1"/>
</dbReference>
<dbReference type="PANTHER" id="PTHR47678:SF1">
    <property type="entry name" value="TETRATRICOPEPTIDE REPEAT PROTEIN 31"/>
    <property type="match status" value="1"/>
</dbReference>
<feature type="repeat" description="TPR" evidence="2">
    <location>
        <begin position="302"/>
        <end position="335"/>
    </location>
</feature>
<dbReference type="PROSITE" id="PS50102">
    <property type="entry name" value="RRM"/>
    <property type="match status" value="1"/>
</dbReference>
<reference evidence="7" key="3">
    <citation type="submission" date="2025-08" db="UniProtKB">
        <authorList>
            <consortium name="Ensembl"/>
        </authorList>
    </citation>
    <scope>IDENTIFICATION</scope>
    <source>
        <strain evidence="7">HNI</strain>
    </source>
</reference>
<evidence type="ECO:0000256" key="2">
    <source>
        <dbReference type="PROSITE-ProRule" id="PRU00339"/>
    </source>
</evidence>
<organism evidence="7 8">
    <name type="scientific">Oryzias latipes</name>
    <name type="common">Japanese rice fish</name>
    <name type="synonym">Japanese killifish</name>
    <dbReference type="NCBI Taxonomy" id="8090"/>
    <lineage>
        <taxon>Eukaryota</taxon>
        <taxon>Metazoa</taxon>
        <taxon>Chordata</taxon>
        <taxon>Craniata</taxon>
        <taxon>Vertebrata</taxon>
        <taxon>Euteleostomi</taxon>
        <taxon>Actinopterygii</taxon>
        <taxon>Neopterygii</taxon>
        <taxon>Teleostei</taxon>
        <taxon>Neoteleostei</taxon>
        <taxon>Acanthomorphata</taxon>
        <taxon>Ovalentaria</taxon>
        <taxon>Atherinomorphae</taxon>
        <taxon>Beloniformes</taxon>
        <taxon>Adrianichthyidae</taxon>
        <taxon>Oryziinae</taxon>
        <taxon>Oryzias</taxon>
    </lineage>
</organism>
<feature type="compositionally biased region" description="Basic and acidic residues" evidence="4">
    <location>
        <begin position="100"/>
        <end position="117"/>
    </location>
</feature>
<dbReference type="GO" id="GO:0003723">
    <property type="term" value="F:RNA binding"/>
    <property type="evidence" value="ECO:0007669"/>
    <property type="project" value="UniProtKB-UniRule"/>
</dbReference>
<evidence type="ECO:0000259" key="6">
    <source>
        <dbReference type="PROSITE" id="PS50103"/>
    </source>
</evidence>
<evidence type="ECO:0000256" key="4">
    <source>
        <dbReference type="SAM" id="MobiDB-lite"/>
    </source>
</evidence>
<dbReference type="SMART" id="SM00360">
    <property type="entry name" value="RRM"/>
    <property type="match status" value="1"/>
</dbReference>
<dbReference type="PANTHER" id="PTHR47678">
    <property type="entry name" value="TETRATRICOPEPTIDE REPEAT PROTEIN 31"/>
    <property type="match status" value="1"/>
</dbReference>
<keyword evidence="1" id="KW-0694">RNA-binding</keyword>
<accession>A0A3P9KH44</accession>
<dbReference type="InterPro" id="IPR019734">
    <property type="entry name" value="TPR_rpt"/>
</dbReference>
<dbReference type="InterPro" id="IPR000504">
    <property type="entry name" value="RRM_dom"/>
</dbReference>
<dbReference type="SMART" id="SM00028">
    <property type="entry name" value="TPR"/>
    <property type="match status" value="3"/>
</dbReference>
<feature type="compositionally biased region" description="Polar residues" evidence="4">
    <location>
        <begin position="481"/>
        <end position="490"/>
    </location>
</feature>
<sequence length="646" mass="72812">MSAMSQKRDLRVSPSVPRIRDDSRLMRMHESMVDYLTGRSTCGTFMHMLAPSFFGLNVFETFGDDLVYSEEEDEGLHSHLFNSLEPHPQIRQLNDEEEAAFTKEEREEDARRRDRAEKNKRKKMRKKAKKRLEKENALRDTSLVENPDNDEDSENPESTFNLDENSRRTAEAAGRDEAGKEDDVRAKKNGNHLLKDLQDLVFQSSAAPSAPGGKRSPPRSKGRAEEERPKAMHNHEQYLDVEDLWTLFAESSSDETRDEKATREEEKARHAPQNKDTGGKKEQDSTAQTAVDRPAEEFAKRSVDLANAGNRLAASGQFELAVKCFTDAIRYNPMEFKLFGNRSLCFERLQQYGNALRDAELALSLEPNWIKGLFRKGKALCGLKRYYEASLVYKEVLKLDSTSADAVQELKKAQTLHLMEMGFSWAKSSEALRAHPSLEEAVEALFAAEGGPGHAVLSAGCEAQQEEDDDEGEWVVLQGRSPRSSQSQVSEAPDQTRPKSKSPPPSSRSLTKESLFSVWVGTLAPSMTYVKLHELFSRAGTVYSIKMLLEQQCAIIYYTRREDCEQAIHCLHGMVVEGAPLTVRHPYNTNGGKPGSSLQKKECFFWRTTGCTRPDCTFKHVPEHKNIDKDKFTSRLGQGGHTGGHQ</sequence>
<feature type="region of interest" description="Disordered" evidence="4">
    <location>
        <begin position="99"/>
        <end position="185"/>
    </location>
</feature>
<dbReference type="AlphaFoldDB" id="A0A3P9KH44"/>
<dbReference type="Ensembl" id="ENSORLT00020002172.1">
    <property type="protein sequence ID" value="ENSORLP00020007863.1"/>
    <property type="gene ID" value="ENSORLG00020008750.1"/>
</dbReference>
<feature type="domain" description="C3H1-type" evidence="6">
    <location>
        <begin position="597"/>
        <end position="623"/>
    </location>
</feature>
<dbReference type="SUPFAM" id="SSF48452">
    <property type="entry name" value="TPR-like"/>
    <property type="match status" value="1"/>
</dbReference>